<evidence type="ECO:0000256" key="1">
    <source>
        <dbReference type="SAM" id="Phobius"/>
    </source>
</evidence>
<dbReference type="RefSeq" id="WP_083200886.1">
    <property type="nucleotide sequence ID" value="NZ_FLOB01000003.1"/>
</dbReference>
<dbReference type="AlphaFoldDB" id="A0A1A8TBX0"/>
<dbReference type="STRING" id="1792290.MSP8886_01831"/>
<name>A0A1A8TBX0_9GAMM</name>
<feature type="transmembrane region" description="Helical" evidence="1">
    <location>
        <begin position="84"/>
        <end position="105"/>
    </location>
</feature>
<evidence type="ECO:0000313" key="2">
    <source>
        <dbReference type="EMBL" id="SBS30494.1"/>
    </source>
</evidence>
<accession>A0A1A8TBX0</accession>
<protein>
    <recommendedName>
        <fullName evidence="4">Holin of 3TMs, for gene-transfer release</fullName>
    </recommendedName>
</protein>
<keyword evidence="3" id="KW-1185">Reference proteome</keyword>
<dbReference type="Pfam" id="PF11351">
    <property type="entry name" value="GTA_holin_3TM"/>
    <property type="match status" value="1"/>
</dbReference>
<proteinExistence type="predicted"/>
<evidence type="ECO:0008006" key="4">
    <source>
        <dbReference type="Google" id="ProtNLM"/>
    </source>
</evidence>
<organism evidence="2 3">
    <name type="scientific">Marinomonas spartinae</name>
    <dbReference type="NCBI Taxonomy" id="1792290"/>
    <lineage>
        <taxon>Bacteria</taxon>
        <taxon>Pseudomonadati</taxon>
        <taxon>Pseudomonadota</taxon>
        <taxon>Gammaproteobacteria</taxon>
        <taxon>Oceanospirillales</taxon>
        <taxon>Oceanospirillaceae</taxon>
        <taxon>Marinomonas</taxon>
    </lineage>
</organism>
<keyword evidence="1" id="KW-1133">Transmembrane helix</keyword>
<dbReference type="Proteomes" id="UP000092544">
    <property type="component" value="Unassembled WGS sequence"/>
</dbReference>
<sequence length="166" mass="18156">MGWFSDLFTSGAGSLVSSIGEVADRFIESPDDKNAFKLQMQTLIQQRDSEIEQSLRKNLEAKERVLVAELNQGDSYTKRARPTVVYAGLIFIAINYVVFPLLARIVTATGVMMDASPLADLPGDFWLAWGGICATWSIGRTIEKRGTQTPLTQAATGSKPVTSLLK</sequence>
<dbReference type="InterPro" id="IPR021497">
    <property type="entry name" value="GTA_holin_3TM"/>
</dbReference>
<gene>
    <name evidence="2" type="ORF">MSP8886_01831</name>
</gene>
<feature type="transmembrane region" description="Helical" evidence="1">
    <location>
        <begin position="125"/>
        <end position="142"/>
    </location>
</feature>
<dbReference type="OrthoDB" id="6107776at2"/>
<reference evidence="2 3" key="1">
    <citation type="submission" date="2016-06" db="EMBL/GenBank/DDBJ databases">
        <authorList>
            <person name="Kjaerup R.B."/>
            <person name="Dalgaard T.S."/>
            <person name="Juul-Madsen H.R."/>
        </authorList>
    </citation>
    <scope>NUCLEOTIDE SEQUENCE [LARGE SCALE GENOMIC DNA]</scope>
    <source>
        <strain evidence="2 3">CECT 8886</strain>
    </source>
</reference>
<keyword evidence="1" id="KW-0812">Transmembrane</keyword>
<dbReference type="EMBL" id="FLOB01000003">
    <property type="protein sequence ID" value="SBS30494.1"/>
    <property type="molecule type" value="Genomic_DNA"/>
</dbReference>
<keyword evidence="1" id="KW-0472">Membrane</keyword>
<evidence type="ECO:0000313" key="3">
    <source>
        <dbReference type="Proteomes" id="UP000092544"/>
    </source>
</evidence>